<keyword evidence="1" id="KW-0808">Transferase</keyword>
<dbReference type="InterPro" id="IPR025816">
    <property type="entry name" value="RrmJ-type_MeTrfase"/>
</dbReference>
<organism evidence="5 6">
    <name type="scientific">Paratrimastix pyriformis</name>
    <dbReference type="NCBI Taxonomy" id="342808"/>
    <lineage>
        <taxon>Eukaryota</taxon>
        <taxon>Metamonada</taxon>
        <taxon>Preaxostyla</taxon>
        <taxon>Paratrimastigidae</taxon>
        <taxon>Paratrimastix</taxon>
    </lineage>
</organism>
<dbReference type="InterPro" id="IPR000467">
    <property type="entry name" value="G_patch_dom"/>
</dbReference>
<comment type="function">
    <text evidence="1">S-adenosyl-L-methionine-dependent methyltransferase that mediates RNA cap1 2'-O-ribose methylation to the 5'-cap structure of RNAs. Methylates the ribose of the first nucleotide of a m(7)GpppG-capped mRNA to produce m(7)GpppNmp (cap1).</text>
</comment>
<feature type="region of interest" description="Disordered" evidence="2">
    <location>
        <begin position="1"/>
        <end position="22"/>
    </location>
</feature>
<dbReference type="InterPro" id="IPR002877">
    <property type="entry name" value="RNA_MeTrfase_FtsJ_dom"/>
</dbReference>
<dbReference type="PANTHER" id="PTHR16121:SF0">
    <property type="entry name" value="CAP-SPECIFIC MRNA (NUCLEOSIDE-2'-O-)-METHYLTRANSFERASE 1"/>
    <property type="match status" value="1"/>
</dbReference>
<dbReference type="EC" id="2.1.1.57" evidence="1"/>
<keyword evidence="1" id="KW-0539">Nucleus</keyword>
<evidence type="ECO:0000313" key="5">
    <source>
        <dbReference type="EMBL" id="KAJ4461349.1"/>
    </source>
</evidence>
<evidence type="ECO:0000256" key="2">
    <source>
        <dbReference type="SAM" id="MobiDB-lite"/>
    </source>
</evidence>
<keyword evidence="1" id="KW-0506">mRNA capping</keyword>
<evidence type="ECO:0000259" key="3">
    <source>
        <dbReference type="PROSITE" id="PS50174"/>
    </source>
</evidence>
<comment type="catalytic activity">
    <reaction evidence="1">
        <text>a 5'-end (N(7)-methyl 5'-triphosphoguanosine)-ribonucleoside in mRNA + S-adenosyl-L-methionine = a 5'-end (N(7)-methyl 5'-triphosphoguanosine)-(2'-O-methyl-ribonucleoside) in mRNA + S-adenosyl-L-homocysteine + H(+)</text>
        <dbReference type="Rhea" id="RHEA:67020"/>
        <dbReference type="Rhea" id="RHEA-COMP:17167"/>
        <dbReference type="Rhea" id="RHEA-COMP:17168"/>
        <dbReference type="ChEBI" id="CHEBI:15378"/>
        <dbReference type="ChEBI" id="CHEBI:57856"/>
        <dbReference type="ChEBI" id="CHEBI:59789"/>
        <dbReference type="ChEBI" id="CHEBI:156461"/>
        <dbReference type="ChEBI" id="CHEBI:167609"/>
        <dbReference type="EC" id="2.1.1.57"/>
    </reaction>
</comment>
<keyword evidence="6" id="KW-1185">Reference proteome</keyword>
<feature type="compositionally biased region" description="Basic and acidic residues" evidence="2">
    <location>
        <begin position="12"/>
        <end position="21"/>
    </location>
</feature>
<proteinExistence type="predicted"/>
<keyword evidence="1" id="KW-0949">S-adenosyl-L-methionine</keyword>
<dbReference type="InterPro" id="IPR029063">
    <property type="entry name" value="SAM-dependent_MTases_sf"/>
</dbReference>
<dbReference type="PANTHER" id="PTHR16121">
    <property type="entry name" value="CAP-SPECIFIC MRNA (NUCLEOSIDE-2'-O-)-METHYLTRANSFERASE 1-RELATED"/>
    <property type="match status" value="1"/>
</dbReference>
<dbReference type="Gene3D" id="3.40.50.12760">
    <property type="match status" value="1"/>
</dbReference>
<comment type="subcellular location">
    <subcellularLocation>
        <location evidence="1">Nucleus</location>
    </subcellularLocation>
</comment>
<dbReference type="Proteomes" id="UP001141327">
    <property type="component" value="Unassembled WGS sequence"/>
</dbReference>
<gene>
    <name evidence="5" type="ORF">PAPYR_2404</name>
</gene>
<dbReference type="PROSITE" id="PS51613">
    <property type="entry name" value="SAM_MT_RRMJ"/>
    <property type="match status" value="1"/>
</dbReference>
<dbReference type="Pfam" id="PF01728">
    <property type="entry name" value="FtsJ"/>
    <property type="match status" value="1"/>
</dbReference>
<dbReference type="PROSITE" id="PS50174">
    <property type="entry name" value="G_PATCH"/>
    <property type="match status" value="1"/>
</dbReference>
<comment type="caution">
    <text evidence="5">The sequence shown here is derived from an EMBL/GenBank/DDBJ whole genome shotgun (WGS) entry which is preliminary data.</text>
</comment>
<dbReference type="SUPFAM" id="SSF53335">
    <property type="entry name" value="S-adenosyl-L-methionine-dependent methyltransferases"/>
    <property type="match status" value="1"/>
</dbReference>
<reference evidence="5" key="1">
    <citation type="journal article" date="2022" name="bioRxiv">
        <title>Genomics of Preaxostyla Flagellates Illuminates Evolutionary Transitions and the Path Towards Mitochondrial Loss.</title>
        <authorList>
            <person name="Novak L.V.F."/>
            <person name="Treitli S.C."/>
            <person name="Pyrih J."/>
            <person name="Halakuc P."/>
            <person name="Pipaliya S.V."/>
            <person name="Vacek V."/>
            <person name="Brzon O."/>
            <person name="Soukal P."/>
            <person name="Eme L."/>
            <person name="Dacks J.B."/>
            <person name="Karnkowska A."/>
            <person name="Elias M."/>
            <person name="Hampl V."/>
        </authorList>
    </citation>
    <scope>NUCLEOTIDE SEQUENCE</scope>
    <source>
        <strain evidence="5">RCP-MX</strain>
    </source>
</reference>
<protein>
    <recommendedName>
        <fullName evidence="1">Cap-specific mRNA (nucleoside-2'-O-)-methyltransferase 1</fullName>
        <ecNumber evidence="1">2.1.1.57</ecNumber>
    </recommendedName>
    <alternativeName>
        <fullName evidence="1">Cap1 2'O-ribose methyltransferase 1</fullName>
    </alternativeName>
</protein>
<accession>A0ABQ8UQB3</accession>
<evidence type="ECO:0000256" key="1">
    <source>
        <dbReference type="RuleBase" id="RU368012"/>
    </source>
</evidence>
<name>A0ABQ8UQB3_9EUKA</name>
<evidence type="ECO:0000259" key="4">
    <source>
        <dbReference type="PROSITE" id="PS51613"/>
    </source>
</evidence>
<dbReference type="GO" id="GO:0032259">
    <property type="term" value="P:methylation"/>
    <property type="evidence" value="ECO:0007669"/>
    <property type="project" value="UniProtKB-KW"/>
</dbReference>
<keyword evidence="1" id="KW-0507">mRNA processing</keyword>
<dbReference type="InterPro" id="IPR050851">
    <property type="entry name" value="mRNA_Cap_2O-Ribose_MeTrfase"/>
</dbReference>
<evidence type="ECO:0000313" key="6">
    <source>
        <dbReference type="Proteomes" id="UP001141327"/>
    </source>
</evidence>
<feature type="domain" description="RrmJ-type SAM-dependent 2'-O-MTase" evidence="4">
    <location>
        <begin position="226"/>
        <end position="347"/>
    </location>
</feature>
<sequence length="470" mass="52475">MMEKSGWVRGETLGRGDRPSEYDDPIEAAEQAAQFIGSKHGLGFKGAAPTKGIRIDVALSQDEVDLNREIRMQDEYEMISLSDPACLSPDYDWHRGLVLENEEPMPDGRFCEEELVNQLFQFKSAFDDVPPEKFKEARMKANPYERVGKHIFQNRAALKMANLDSIFKFTQTLPCPGEGGAAVAVAVAVVGVLTSVRGALRGCRLEKFNKQSPHHNFHPYYGPHDDGFGVARDVTNPDNVSGFLGLIEQHRPQGLDLFVADGGFSTEGQENRQELVMRQLILCQFLIGLGVLRQGGSFVCKIFDNYLPYTVELLFMMGLHFASVTVMKPLTSRPANSERYLVGQGLLRRSPPVVGYMRHVNGIFNDLQAAIRANVDTARLTPREPVHLFPPEAIGGGFLEYIRRTNIRIAQQQRAALEELIKYIRDPTLQPVQQATIQEDCYQMWGLPVCRPPHPLSASLPIVAPSPDLT</sequence>
<keyword evidence="1 5" id="KW-0489">Methyltransferase</keyword>
<dbReference type="GO" id="GO:0008168">
    <property type="term" value="F:methyltransferase activity"/>
    <property type="evidence" value="ECO:0007669"/>
    <property type="project" value="UniProtKB-KW"/>
</dbReference>
<feature type="domain" description="G-patch" evidence="3">
    <location>
        <begin position="1"/>
        <end position="47"/>
    </location>
</feature>
<dbReference type="EMBL" id="JAPMOS010000008">
    <property type="protein sequence ID" value="KAJ4461349.1"/>
    <property type="molecule type" value="Genomic_DNA"/>
</dbReference>